<protein>
    <submittedName>
        <fullName evidence="6">Planctomycete cytochrome C</fullName>
    </submittedName>
</protein>
<dbReference type="EMBL" id="CP042997">
    <property type="protein sequence ID" value="QEH35519.1"/>
    <property type="molecule type" value="Genomic_DNA"/>
</dbReference>
<organism evidence="6 7">
    <name type="scientific">Aquisphaera giovannonii</name>
    <dbReference type="NCBI Taxonomy" id="406548"/>
    <lineage>
        <taxon>Bacteria</taxon>
        <taxon>Pseudomonadati</taxon>
        <taxon>Planctomycetota</taxon>
        <taxon>Planctomycetia</taxon>
        <taxon>Isosphaerales</taxon>
        <taxon>Isosphaeraceae</taxon>
        <taxon>Aquisphaera</taxon>
    </lineage>
</organism>
<dbReference type="InterPro" id="IPR022655">
    <property type="entry name" value="DUF1553"/>
</dbReference>
<dbReference type="OrthoDB" id="127107at2"/>
<dbReference type="RefSeq" id="WP_148595313.1">
    <property type="nucleotide sequence ID" value="NZ_CP042997.1"/>
</dbReference>
<dbReference type="SUPFAM" id="SSF46626">
    <property type="entry name" value="Cytochrome c"/>
    <property type="match status" value="1"/>
</dbReference>
<name>A0A5B9W5V3_9BACT</name>
<evidence type="ECO:0000259" key="3">
    <source>
        <dbReference type="Pfam" id="PF07583"/>
    </source>
</evidence>
<sequence length="998" mass="109592" precursor="true">MTRWLALAYVIVVAAPALGSDEEFERSVRPLLVERCQKCHGAGKSSGGLRLDSREAILKGGDTGPAAVEGKPDESLIVQAIEQRDELRMPPKGKLEAREIAVLRRWIEKGAAWPSPGGATEHTKAKETVAATAGRDWWSFQPLRDATPPAVKDEAWPRDEIDRFLLAKLESRGLKPAPEADRRTWIRRATYDLTGLPPSAEEVDAFARDDAPDAFARLVDRLLASPAYGERWGRHWLDLVRYADTAGENSDHPTPHSWRYRNWVIDAFNRDVPYDEFVRLQVAGDLVAAGGPPEKHAEGIVATGFLAIARRFGHDIDKDVHLTHEDVIDTMGRTFLGLSIACARCHDHKYDPISARDYYALSGILQSTRFSFPGCEPKPLPRDLVPMMPAEAWARTIRPHREALEAIDAELKRIADQVAAESRRLFAGGVSEADVAARGSIPDGGSRAFGDAPGAKIEAVEVEPGTMLRLSVAPLGNHGADSTRVELEIAEANGPGRWDLVADVLDDLLAGNPHADRLGHQAVWWFLDGRPGRGPLPEPVRELGGNKGLHVWRDGDTPSVFANARPTELPVWTKLPPRSVFVHPAPDGPVAVGWVSPIRGRVTIKGRIVDAHPGGPDGVAWSIDRLEGDRRDALNRLAGLNARRTELARRRAELEAKAPRPELAYAVAEGTETDSPIHLRGDPEKRGPVVPRRWLEVLGGQAVPQGKGSGRRELAGWLTSPTNPLAARVMVNRIWQGHFGRGLVATPSDFGTRGMPPTHPELLDWLASRFIKDGWSVKAMHRRILLSAAYRQASTGDAHALELDPDNALRGRFGRRRLDAEEIRDSLLIAGGSLDPTPGGPHPFPPESSWSFTQHNPFQAFYETDRRSVYLVSLRNRRQPFLGLFDGADPNATTPERQETTVPTQALFFLNDPFFHRQAGRLAGRAIAAGPGESARLDELYRLALQRAPRGSDRATAAAFLARYAAELAGFPPAEATRQAWSALARAVLASNEFLYQD</sequence>
<dbReference type="Pfam" id="PF07635">
    <property type="entry name" value="PSCyt1"/>
    <property type="match status" value="1"/>
</dbReference>
<dbReference type="Pfam" id="PF07583">
    <property type="entry name" value="PSCyt2"/>
    <property type="match status" value="1"/>
</dbReference>
<dbReference type="InterPro" id="IPR011429">
    <property type="entry name" value="Cyt_c_Planctomycete-type"/>
</dbReference>
<accession>A0A5B9W5V3</accession>
<dbReference type="PANTHER" id="PTHR35889:SF3">
    <property type="entry name" value="F-BOX DOMAIN-CONTAINING PROTEIN"/>
    <property type="match status" value="1"/>
</dbReference>
<evidence type="ECO:0000313" key="7">
    <source>
        <dbReference type="Proteomes" id="UP000324233"/>
    </source>
</evidence>
<feature type="coiled-coil region" evidence="1">
    <location>
        <begin position="623"/>
        <end position="657"/>
    </location>
</feature>
<evidence type="ECO:0000256" key="2">
    <source>
        <dbReference type="SAM" id="SignalP"/>
    </source>
</evidence>
<feature type="signal peptide" evidence="2">
    <location>
        <begin position="1"/>
        <end position="19"/>
    </location>
</feature>
<reference evidence="6 7" key="1">
    <citation type="submission" date="2019-08" db="EMBL/GenBank/DDBJ databases">
        <title>Deep-cultivation of Planctomycetes and their phenomic and genomic characterization uncovers novel biology.</title>
        <authorList>
            <person name="Wiegand S."/>
            <person name="Jogler M."/>
            <person name="Boedeker C."/>
            <person name="Pinto D."/>
            <person name="Vollmers J."/>
            <person name="Rivas-Marin E."/>
            <person name="Kohn T."/>
            <person name="Peeters S.H."/>
            <person name="Heuer A."/>
            <person name="Rast P."/>
            <person name="Oberbeckmann S."/>
            <person name="Bunk B."/>
            <person name="Jeske O."/>
            <person name="Meyerdierks A."/>
            <person name="Storesund J.E."/>
            <person name="Kallscheuer N."/>
            <person name="Luecker S."/>
            <person name="Lage O.M."/>
            <person name="Pohl T."/>
            <person name="Merkel B.J."/>
            <person name="Hornburger P."/>
            <person name="Mueller R.-W."/>
            <person name="Bruemmer F."/>
            <person name="Labrenz M."/>
            <person name="Spormann A.M."/>
            <person name="Op den Camp H."/>
            <person name="Overmann J."/>
            <person name="Amann R."/>
            <person name="Jetten M.S.M."/>
            <person name="Mascher T."/>
            <person name="Medema M.H."/>
            <person name="Devos D.P."/>
            <person name="Kaster A.-K."/>
            <person name="Ovreas L."/>
            <person name="Rohde M."/>
            <person name="Galperin M.Y."/>
            <person name="Jogler C."/>
        </authorList>
    </citation>
    <scope>NUCLEOTIDE SEQUENCE [LARGE SCALE GENOMIC DNA]</scope>
    <source>
        <strain evidence="6 7">OJF2</strain>
    </source>
</reference>
<gene>
    <name evidence="6" type="ORF">OJF2_40710</name>
</gene>
<evidence type="ECO:0000259" key="5">
    <source>
        <dbReference type="Pfam" id="PF07635"/>
    </source>
</evidence>
<feature type="chain" id="PRO_5022819895" evidence="2">
    <location>
        <begin position="20"/>
        <end position="998"/>
    </location>
</feature>
<proteinExistence type="predicted"/>
<dbReference type="Proteomes" id="UP000324233">
    <property type="component" value="Chromosome"/>
</dbReference>
<dbReference type="Pfam" id="PF07587">
    <property type="entry name" value="PSD1"/>
    <property type="match status" value="1"/>
</dbReference>
<feature type="domain" description="DUF1553" evidence="4">
    <location>
        <begin position="710"/>
        <end position="961"/>
    </location>
</feature>
<keyword evidence="1" id="KW-0175">Coiled coil</keyword>
<dbReference type="GO" id="GO:0020037">
    <property type="term" value="F:heme binding"/>
    <property type="evidence" value="ECO:0007669"/>
    <property type="project" value="InterPro"/>
</dbReference>
<dbReference type="AlphaFoldDB" id="A0A5B9W5V3"/>
<feature type="domain" description="Cytochrome C Planctomycete-type" evidence="5">
    <location>
        <begin position="36"/>
        <end position="93"/>
    </location>
</feature>
<evidence type="ECO:0000313" key="6">
    <source>
        <dbReference type="EMBL" id="QEH35519.1"/>
    </source>
</evidence>
<keyword evidence="7" id="KW-1185">Reference proteome</keyword>
<evidence type="ECO:0000256" key="1">
    <source>
        <dbReference type="SAM" id="Coils"/>
    </source>
</evidence>
<dbReference type="InterPro" id="IPR036909">
    <property type="entry name" value="Cyt_c-like_dom_sf"/>
</dbReference>
<keyword evidence="2" id="KW-0732">Signal</keyword>
<dbReference type="KEGG" id="agv:OJF2_40710"/>
<dbReference type="InterPro" id="IPR011444">
    <property type="entry name" value="DUF1549"/>
</dbReference>
<dbReference type="PANTHER" id="PTHR35889">
    <property type="entry name" value="CYCLOINULO-OLIGOSACCHARIDE FRUCTANOTRANSFERASE-RELATED"/>
    <property type="match status" value="1"/>
</dbReference>
<evidence type="ECO:0000259" key="4">
    <source>
        <dbReference type="Pfam" id="PF07587"/>
    </source>
</evidence>
<dbReference type="GO" id="GO:0009055">
    <property type="term" value="F:electron transfer activity"/>
    <property type="evidence" value="ECO:0007669"/>
    <property type="project" value="InterPro"/>
</dbReference>
<feature type="domain" description="DUF1549" evidence="3">
    <location>
        <begin position="160"/>
        <end position="369"/>
    </location>
</feature>